<dbReference type="RefSeq" id="WP_301133875.1">
    <property type="nucleotide sequence ID" value="NZ_JAUHPW010000006.1"/>
</dbReference>
<keyword evidence="7" id="KW-0067">ATP-binding</keyword>
<evidence type="ECO:0000256" key="5">
    <source>
        <dbReference type="ARBA" id="ARBA00022741"/>
    </source>
</evidence>
<dbReference type="Proteomes" id="UP001172728">
    <property type="component" value="Unassembled WGS sequence"/>
</dbReference>
<dbReference type="InterPro" id="IPR000600">
    <property type="entry name" value="ROK"/>
</dbReference>
<organism evidence="9 10">
    <name type="scientific">Demequina litoralis</name>
    <dbReference type="NCBI Taxonomy" id="3051660"/>
    <lineage>
        <taxon>Bacteria</taxon>
        <taxon>Bacillati</taxon>
        <taxon>Actinomycetota</taxon>
        <taxon>Actinomycetes</taxon>
        <taxon>Micrococcales</taxon>
        <taxon>Demequinaceae</taxon>
        <taxon>Demequina</taxon>
    </lineage>
</organism>
<dbReference type="EC" id="2.7.1.2" evidence="2"/>
<keyword evidence="10" id="KW-1185">Reference proteome</keyword>
<dbReference type="PANTHER" id="PTHR18964:SF173">
    <property type="entry name" value="GLUCOKINASE"/>
    <property type="match status" value="1"/>
</dbReference>
<evidence type="ECO:0000256" key="4">
    <source>
        <dbReference type="ARBA" id="ARBA00022679"/>
    </source>
</evidence>
<evidence type="ECO:0000256" key="8">
    <source>
        <dbReference type="ARBA" id="ARBA00032386"/>
    </source>
</evidence>
<dbReference type="NCBIfam" id="TIGR00744">
    <property type="entry name" value="ROK_glcA_fam"/>
    <property type="match status" value="1"/>
</dbReference>
<evidence type="ECO:0000256" key="2">
    <source>
        <dbReference type="ARBA" id="ARBA00012323"/>
    </source>
</evidence>
<dbReference type="GO" id="GO:0004340">
    <property type="term" value="F:glucokinase activity"/>
    <property type="evidence" value="ECO:0007669"/>
    <property type="project" value="UniProtKB-EC"/>
</dbReference>
<dbReference type="InterPro" id="IPR004654">
    <property type="entry name" value="ROK_glcA"/>
</dbReference>
<dbReference type="PROSITE" id="PS01125">
    <property type="entry name" value="ROK"/>
    <property type="match status" value="1"/>
</dbReference>
<keyword evidence="5" id="KW-0547">Nucleotide-binding</keyword>
<dbReference type="PANTHER" id="PTHR18964">
    <property type="entry name" value="ROK (REPRESSOR, ORF, KINASE) FAMILY"/>
    <property type="match status" value="1"/>
</dbReference>
<dbReference type="SUPFAM" id="SSF53067">
    <property type="entry name" value="Actin-like ATPase domain"/>
    <property type="match status" value="1"/>
</dbReference>
<dbReference type="Gene3D" id="3.30.420.40">
    <property type="match status" value="2"/>
</dbReference>
<evidence type="ECO:0000256" key="7">
    <source>
        <dbReference type="ARBA" id="ARBA00022840"/>
    </source>
</evidence>
<reference evidence="9" key="1">
    <citation type="submission" date="2023-06" db="EMBL/GenBank/DDBJ databases">
        <title>Sysu t00192.</title>
        <authorList>
            <person name="Gao L."/>
            <person name="Fang B.-Z."/>
            <person name="Li W.-J."/>
        </authorList>
    </citation>
    <scope>NUCLEOTIDE SEQUENCE</scope>
    <source>
        <strain evidence="9">SYSU T00192</strain>
    </source>
</reference>
<sequence>MHSLGVDIGGTKVALGVIDADGAIIERREYPTPGSPTGIDEVIVAAYRELAERHAIVSMGLAVPGLVSSDRETVMFAPNVNYRNYPIAARIRTLIDDEVPVLVENDANAAGWAEYALGAGDGRDMLMLTIGTGVGGAVVLGGQVLRGAHGAGAEVGHLQIVDGGLTCGCGQQGCFEAYASGTALERMAREAVGRGSAASARLQAIAAVDGAVRGKHVALAAAEGDTLSLDLLDRLGEWIGRGAASLAAVLDPAVIVIGGGVSTVGDPLFTGIRRGFSRHLTGGENRPVAPIIPAAFGNEAGILGAADLARAAANAAPALAR</sequence>
<proteinExistence type="inferred from homology"/>
<dbReference type="InterPro" id="IPR043129">
    <property type="entry name" value="ATPase_NBD"/>
</dbReference>
<keyword evidence="4 9" id="KW-0808">Transferase</keyword>
<accession>A0ABT8GAC4</accession>
<name>A0ABT8GAC4_9MICO</name>
<comment type="similarity">
    <text evidence="1">Belongs to the ROK (NagC/XylR) family.</text>
</comment>
<evidence type="ECO:0000313" key="9">
    <source>
        <dbReference type="EMBL" id="MDN4476087.1"/>
    </source>
</evidence>
<keyword evidence="6" id="KW-0418">Kinase</keyword>
<protein>
    <recommendedName>
        <fullName evidence="3">Glucokinase</fullName>
        <ecNumber evidence="2">2.7.1.2</ecNumber>
    </recommendedName>
    <alternativeName>
        <fullName evidence="8">Glucose kinase</fullName>
    </alternativeName>
</protein>
<evidence type="ECO:0000256" key="3">
    <source>
        <dbReference type="ARBA" id="ARBA00014701"/>
    </source>
</evidence>
<gene>
    <name evidence="9" type="ORF">QQX09_09495</name>
</gene>
<dbReference type="EMBL" id="JAUHPW010000006">
    <property type="protein sequence ID" value="MDN4476087.1"/>
    <property type="molecule type" value="Genomic_DNA"/>
</dbReference>
<evidence type="ECO:0000256" key="6">
    <source>
        <dbReference type="ARBA" id="ARBA00022777"/>
    </source>
</evidence>
<evidence type="ECO:0000313" key="10">
    <source>
        <dbReference type="Proteomes" id="UP001172728"/>
    </source>
</evidence>
<dbReference type="InterPro" id="IPR049874">
    <property type="entry name" value="ROK_cs"/>
</dbReference>
<dbReference type="Pfam" id="PF00480">
    <property type="entry name" value="ROK"/>
    <property type="match status" value="1"/>
</dbReference>
<comment type="caution">
    <text evidence="9">The sequence shown here is derived from an EMBL/GenBank/DDBJ whole genome shotgun (WGS) entry which is preliminary data.</text>
</comment>
<evidence type="ECO:0000256" key="1">
    <source>
        <dbReference type="ARBA" id="ARBA00006479"/>
    </source>
</evidence>